<dbReference type="EnsemblPlants" id="MELO3C008323.2.1">
    <property type="protein sequence ID" value="MELO3C008323.2.1"/>
    <property type="gene ID" value="MELO3C008323.2"/>
</dbReference>
<dbReference type="AlphaFoldDB" id="A0A9I9CU26"/>
<name>A0A9I9CU26_CUCME</name>
<evidence type="ECO:0000313" key="1">
    <source>
        <dbReference type="EnsemblPlants" id="MELO3C008323.2.1"/>
    </source>
</evidence>
<protein>
    <submittedName>
        <fullName evidence="1">Uncharacterized protein</fullName>
    </submittedName>
</protein>
<proteinExistence type="predicted"/>
<organism evidence="1">
    <name type="scientific">Cucumis melo</name>
    <name type="common">Muskmelon</name>
    <dbReference type="NCBI Taxonomy" id="3656"/>
    <lineage>
        <taxon>Eukaryota</taxon>
        <taxon>Viridiplantae</taxon>
        <taxon>Streptophyta</taxon>
        <taxon>Embryophyta</taxon>
        <taxon>Tracheophyta</taxon>
        <taxon>Spermatophyta</taxon>
        <taxon>Magnoliopsida</taxon>
        <taxon>eudicotyledons</taxon>
        <taxon>Gunneridae</taxon>
        <taxon>Pentapetalae</taxon>
        <taxon>rosids</taxon>
        <taxon>fabids</taxon>
        <taxon>Cucurbitales</taxon>
        <taxon>Cucurbitaceae</taxon>
        <taxon>Benincaseae</taxon>
        <taxon>Cucumis</taxon>
    </lineage>
</organism>
<reference evidence="1" key="1">
    <citation type="submission" date="2023-03" db="UniProtKB">
        <authorList>
            <consortium name="EnsemblPlants"/>
        </authorList>
    </citation>
    <scope>IDENTIFICATION</scope>
</reference>
<dbReference type="Gramene" id="MELO3C008323.2.1">
    <property type="protein sequence ID" value="MELO3C008323.2.1"/>
    <property type="gene ID" value="MELO3C008323.2"/>
</dbReference>
<sequence>MEDDEFKSFYNGNVIAKPFQIIKESEEHKAPTNNEIKSIQVQNNYSNRMLFSITNQVFKLEEIINPLSSKETPSLFQPLEKVKIKTQKQKLLNEIGKRLDSLKGESSINVIYEEDADQFMEDFENLSVNEEEEKNQ</sequence>
<accession>A0A9I9CU26</accession>